<evidence type="ECO:0000313" key="3">
    <source>
        <dbReference type="Proteomes" id="UP000191672"/>
    </source>
</evidence>
<dbReference type="AlphaFoldDB" id="A0A1V6NLH7"/>
<name>A0A1V6NLH7_9EURO</name>
<proteinExistence type="predicted"/>
<protein>
    <submittedName>
        <fullName evidence="2">Uncharacterized protein</fullName>
    </submittedName>
</protein>
<evidence type="ECO:0000313" key="2">
    <source>
        <dbReference type="EMBL" id="OQD65571.1"/>
    </source>
</evidence>
<reference evidence="3" key="1">
    <citation type="journal article" date="2017" name="Nat. Microbiol.">
        <title>Global analysis of biosynthetic gene clusters reveals vast potential of secondary metabolite production in Penicillium species.</title>
        <authorList>
            <person name="Nielsen J.C."/>
            <person name="Grijseels S."/>
            <person name="Prigent S."/>
            <person name="Ji B."/>
            <person name="Dainat J."/>
            <person name="Nielsen K.F."/>
            <person name="Frisvad J.C."/>
            <person name="Workman M."/>
            <person name="Nielsen J."/>
        </authorList>
    </citation>
    <scope>NUCLEOTIDE SEQUENCE [LARGE SCALE GENOMIC DNA]</scope>
    <source>
        <strain evidence="3">IBT 31811</strain>
    </source>
</reference>
<sequence>MDSNAATVEGAGHNVRENDCMLNCLPEMESAYYEHFKPFQDKLSSVLQHSRSHFTALAGRESFAGFLNVPLISDVLVKTIEVMFEAPKPCVLQLQNDEASANINWLDVVKEKDYQAEYKGNGKYHFHMRDRGVIVELSAFQHNMVLSGLPRKLVQPWSYEKDVQTELSTLALAAEMTSLVNHLASEAEEPAQVTTAQADTGSPNGMAIEAQGTNTQASGSKHGAGTRNFPKNRAWPAEVLKRLPLWFEHQ</sequence>
<organism evidence="2 3">
    <name type="scientific">Penicillium antarcticum</name>
    <dbReference type="NCBI Taxonomy" id="416450"/>
    <lineage>
        <taxon>Eukaryota</taxon>
        <taxon>Fungi</taxon>
        <taxon>Dikarya</taxon>
        <taxon>Ascomycota</taxon>
        <taxon>Pezizomycotina</taxon>
        <taxon>Eurotiomycetes</taxon>
        <taxon>Eurotiomycetidae</taxon>
        <taxon>Eurotiales</taxon>
        <taxon>Aspergillaceae</taxon>
        <taxon>Penicillium</taxon>
    </lineage>
</organism>
<comment type="caution">
    <text evidence="2">The sequence shown here is derived from an EMBL/GenBank/DDBJ whole genome shotgun (WGS) entry which is preliminary data.</text>
</comment>
<dbReference type="Proteomes" id="UP000191672">
    <property type="component" value="Unassembled WGS sequence"/>
</dbReference>
<dbReference type="STRING" id="416450.A0A1V6NLH7"/>
<feature type="region of interest" description="Disordered" evidence="1">
    <location>
        <begin position="186"/>
        <end position="230"/>
    </location>
</feature>
<feature type="compositionally biased region" description="Polar residues" evidence="1">
    <location>
        <begin position="192"/>
        <end position="203"/>
    </location>
</feature>
<keyword evidence="3" id="KW-1185">Reference proteome</keyword>
<accession>A0A1V6NLH7</accession>
<gene>
    <name evidence="2" type="ORF">PENANT_c394G11638</name>
</gene>
<evidence type="ECO:0000256" key="1">
    <source>
        <dbReference type="SAM" id="MobiDB-lite"/>
    </source>
</evidence>
<dbReference type="EMBL" id="MDYN01000394">
    <property type="protein sequence ID" value="OQD65571.1"/>
    <property type="molecule type" value="Genomic_DNA"/>
</dbReference>
<feature type="non-terminal residue" evidence="2">
    <location>
        <position position="250"/>
    </location>
</feature>